<dbReference type="EMBL" id="CP046313">
    <property type="protein sequence ID" value="QGS07475.1"/>
    <property type="molecule type" value="Genomic_DNA"/>
</dbReference>
<accession>A0A2N6SF20</accession>
<reference evidence="1 3" key="1">
    <citation type="submission" date="2017-09" db="EMBL/GenBank/DDBJ databases">
        <title>Bacterial strain isolated from the female urinary microbiota.</title>
        <authorList>
            <person name="Thomas-White K."/>
            <person name="Kumar N."/>
            <person name="Forster S."/>
            <person name="Putonti C."/>
            <person name="Lawley T."/>
            <person name="Wolfe A.J."/>
        </authorList>
    </citation>
    <scope>NUCLEOTIDE SEQUENCE [LARGE SCALE GENOMIC DNA]</scope>
    <source>
        <strain evidence="1 3">UMB0186</strain>
    </source>
</reference>
<dbReference type="AlphaFoldDB" id="A0A2N6SF20"/>
<evidence type="ECO:0000313" key="1">
    <source>
        <dbReference type="EMBL" id="PMC52503.1"/>
    </source>
</evidence>
<name>A0A2N6SF20_9BACL</name>
<keyword evidence="4" id="KW-1185">Reference proteome</keyword>
<evidence type="ECO:0000313" key="4">
    <source>
        <dbReference type="Proteomes" id="UP000427636"/>
    </source>
</evidence>
<dbReference type="RefSeq" id="WP_006363882.1">
    <property type="nucleotide sequence ID" value="NZ_CAKARP010000061.1"/>
</dbReference>
<evidence type="ECO:0000313" key="3">
    <source>
        <dbReference type="Proteomes" id="UP000235670"/>
    </source>
</evidence>
<dbReference type="Proteomes" id="UP000427636">
    <property type="component" value="Chromosome"/>
</dbReference>
<gene>
    <name evidence="1" type="ORF">CJ218_05105</name>
    <name evidence="2" type="ORF">FOC50_03845</name>
</gene>
<reference evidence="2 4" key="2">
    <citation type="submission" date="2019-11" db="EMBL/GenBank/DDBJ databases">
        <title>FDA dAtabase for Regulatory Grade micrObial Sequences (FDA-ARGOS): Supporting development and validation of Infectious Disease Dx tests.</title>
        <authorList>
            <person name="Turner S."/>
            <person name="Byrd R."/>
            <person name="Tallon L."/>
            <person name="Sadzewicz L."/>
            <person name="Vavikolanu K."/>
            <person name="Mehta A."/>
            <person name="Aluvathingal J."/>
            <person name="Nadendla S."/>
            <person name="Myers T."/>
            <person name="Yan Y."/>
            <person name="Sichtig H."/>
        </authorList>
    </citation>
    <scope>NUCLEOTIDE SEQUENCE [LARGE SCALE GENOMIC DNA]</scope>
    <source>
        <strain evidence="2 4">FDAARGOS_742</strain>
    </source>
</reference>
<sequence>MYPGRNQRLFSNEEEYNHLVSLAEEQWEEKKGDVRYSLKTADDGETRYLEKITLEAIVRNQKARKEYIRNNPESMLESIQEGKDLFLEEEFESILSLIEEREKERKAIRKNPELILEKIEENRKLFLSEEEFNHLVELGKERKKQKEQEKEENK</sequence>
<evidence type="ECO:0000313" key="2">
    <source>
        <dbReference type="EMBL" id="QGS07475.1"/>
    </source>
</evidence>
<dbReference type="OrthoDB" id="9795206at2"/>
<protein>
    <submittedName>
        <fullName evidence="1">Uncharacterized protein</fullName>
    </submittedName>
</protein>
<dbReference type="Proteomes" id="UP000235670">
    <property type="component" value="Unassembled WGS sequence"/>
</dbReference>
<organism evidence="1 3">
    <name type="scientific">Gemella sanguinis</name>
    <dbReference type="NCBI Taxonomy" id="84135"/>
    <lineage>
        <taxon>Bacteria</taxon>
        <taxon>Bacillati</taxon>
        <taxon>Bacillota</taxon>
        <taxon>Bacilli</taxon>
        <taxon>Bacillales</taxon>
        <taxon>Gemellaceae</taxon>
        <taxon>Gemella</taxon>
    </lineage>
</organism>
<dbReference type="EMBL" id="PNGT01000004">
    <property type="protein sequence ID" value="PMC52503.1"/>
    <property type="molecule type" value="Genomic_DNA"/>
</dbReference>
<proteinExistence type="predicted"/>
<dbReference type="GeneID" id="84802387"/>